<evidence type="ECO:0000313" key="3">
    <source>
        <dbReference type="Proteomes" id="UP000182135"/>
    </source>
</evidence>
<dbReference type="PANTHER" id="PTHR38074:SF1">
    <property type="entry name" value="ALTERED INHERITANCE OF MITOCHONDRIA PROTEIN 24, MITOCHONDRIAL"/>
    <property type="match status" value="1"/>
</dbReference>
<reference evidence="2 3" key="1">
    <citation type="submission" date="2016-10" db="EMBL/GenBank/DDBJ databases">
        <authorList>
            <person name="de Groot N.N."/>
        </authorList>
    </citation>
    <scope>NUCLEOTIDE SEQUENCE [LARGE SCALE GENOMIC DNA]</scope>
    <source>
        <strain evidence="2 3">NLAE-zl-G419</strain>
    </source>
</reference>
<dbReference type="STRING" id="1529.SAMN04487885_10890"/>
<dbReference type="Pfam" id="PF01987">
    <property type="entry name" value="AIM24"/>
    <property type="match status" value="1"/>
</dbReference>
<dbReference type="EMBL" id="FOOE01000008">
    <property type="protein sequence ID" value="SFF73200.1"/>
    <property type="molecule type" value="Genomic_DNA"/>
</dbReference>
<dbReference type="InterPro" id="IPR002838">
    <property type="entry name" value="AIM24"/>
</dbReference>
<dbReference type="InterPro" id="IPR036983">
    <property type="entry name" value="AIM24_sf"/>
</dbReference>
<sequence length="278" mass="30343">MRTSLNINNTLTKIDEMKGEDAVFQVLEYDELKGGKDVNTALMLSFMKDAHIKLRQLRIMLNNGTVRIETGALHFLKGNITMENKMGGVFGLGKKMFTSKVTGETTFKPVYKGTGEIFLEPSFGHYALIELEDEAIVVDDGLFYACEEGIEVGAAMQKNLSSSLFGNEGLFQTKLSGSGVAALELPVPESEIIKVKLFNDTLKVDGDFAILRSGRLDFTVEKSSKSLLATATGGEGLLNVYKGTGEVWLMPTSSVYKELGTSGIEKIATPTNKRNTDE</sequence>
<keyword evidence="3" id="KW-1185">Reference proteome</keyword>
<dbReference type="RefSeq" id="WP_027637774.1">
    <property type="nucleotide sequence ID" value="NZ_BAAACD010000008.1"/>
</dbReference>
<gene>
    <name evidence="1" type="ORF">DBY38_14625</name>
    <name evidence="2" type="ORF">SAMN04487885_10890</name>
</gene>
<evidence type="ECO:0000313" key="4">
    <source>
        <dbReference type="Proteomes" id="UP000246114"/>
    </source>
</evidence>
<dbReference type="eggNOG" id="COG2013">
    <property type="taxonomic scope" value="Bacteria"/>
</dbReference>
<dbReference type="EMBL" id="QAMZ01000056">
    <property type="protein sequence ID" value="PWL51468.1"/>
    <property type="molecule type" value="Genomic_DNA"/>
</dbReference>
<dbReference type="Proteomes" id="UP000182135">
    <property type="component" value="Unassembled WGS sequence"/>
</dbReference>
<dbReference type="Gene3D" id="3.60.160.10">
    <property type="entry name" value="Mitochondrial biogenesis AIM24"/>
    <property type="match status" value="1"/>
</dbReference>
<dbReference type="AlphaFoldDB" id="A0A1I2L3Y8"/>
<evidence type="ECO:0000313" key="2">
    <source>
        <dbReference type="EMBL" id="SFF73200.1"/>
    </source>
</evidence>
<dbReference type="PANTHER" id="PTHR38074">
    <property type="entry name" value="ALTERED INHERITANCE OF MITOCHONDRIA PROTEIN 24, MITOCHONDRIAL"/>
    <property type="match status" value="1"/>
</dbReference>
<evidence type="ECO:0000313" key="1">
    <source>
        <dbReference type="EMBL" id="PWL51468.1"/>
    </source>
</evidence>
<dbReference type="Proteomes" id="UP000246114">
    <property type="component" value="Unassembled WGS sequence"/>
</dbReference>
<reference evidence="1 4" key="2">
    <citation type="submission" date="2018-03" db="EMBL/GenBank/DDBJ databases">
        <title>The uncultured portion of the human microbiome is neutrally assembled.</title>
        <authorList>
            <person name="Jeraldo P."/>
            <person name="Boardman L."/>
            <person name="White B.A."/>
            <person name="Nelson H."/>
            <person name="Goldenfeld N."/>
            <person name="Chia N."/>
        </authorList>
    </citation>
    <scope>NUCLEOTIDE SEQUENCE [LARGE SCALE GENOMIC DNA]</scope>
    <source>
        <strain evidence="1">CIM:MAG 903</strain>
    </source>
</reference>
<dbReference type="OrthoDB" id="9779518at2"/>
<dbReference type="GeneID" id="90546098"/>
<protein>
    <submittedName>
        <fullName evidence="1">Transcriptional regulator</fullName>
    </submittedName>
</protein>
<name>A0A1I2L3Y8_9CLOT</name>
<organism evidence="2 3">
    <name type="scientific">Clostridium cadaveris</name>
    <dbReference type="NCBI Taxonomy" id="1529"/>
    <lineage>
        <taxon>Bacteria</taxon>
        <taxon>Bacillati</taxon>
        <taxon>Bacillota</taxon>
        <taxon>Clostridia</taxon>
        <taxon>Eubacteriales</taxon>
        <taxon>Clostridiaceae</taxon>
        <taxon>Clostridium</taxon>
    </lineage>
</organism>
<dbReference type="InterPro" id="IPR016031">
    <property type="entry name" value="Trp_RNA-bd_attenuator-like_dom"/>
</dbReference>
<accession>A0A1I2L3Y8</accession>
<proteinExistence type="predicted"/>
<dbReference type="SUPFAM" id="SSF51219">
    <property type="entry name" value="TRAP-like"/>
    <property type="match status" value="1"/>
</dbReference>